<dbReference type="Proteomes" id="UP000286806">
    <property type="component" value="Unassembled WGS sequence"/>
</dbReference>
<keyword evidence="1" id="KW-0472">Membrane</keyword>
<reference evidence="2 3" key="1">
    <citation type="journal article" date="2019" name="Front. Microbiol.">
        <title>Genomes of Neutrophilic Sulfur-Oxidizing Chemolithoautotrophs Representing 9 Proteobacterial Species From 8 Genera.</title>
        <authorList>
            <person name="Watanabe T."/>
            <person name="Kojima H."/>
            <person name="Umezawa K."/>
            <person name="Hori C."/>
            <person name="Takasuka T.E."/>
            <person name="Kato Y."/>
            <person name="Fukui M."/>
        </authorList>
    </citation>
    <scope>NUCLEOTIDE SEQUENCE [LARGE SCALE GENOMIC DNA]</scope>
    <source>
        <strain evidence="2 3">TTN</strain>
    </source>
</reference>
<organism evidence="2 3">
    <name type="scientific">Sulfuriferula multivorans</name>
    <dbReference type="NCBI Taxonomy" id="1559896"/>
    <lineage>
        <taxon>Bacteria</taxon>
        <taxon>Pseudomonadati</taxon>
        <taxon>Pseudomonadota</taxon>
        <taxon>Betaproteobacteria</taxon>
        <taxon>Nitrosomonadales</taxon>
        <taxon>Sulfuricellaceae</taxon>
        <taxon>Sulfuriferula</taxon>
    </lineage>
</organism>
<comment type="caution">
    <text evidence="2">The sequence shown here is derived from an EMBL/GenBank/DDBJ whole genome shotgun (WGS) entry which is preliminary data.</text>
</comment>
<evidence type="ECO:0000313" key="2">
    <source>
        <dbReference type="EMBL" id="GBL44554.1"/>
    </source>
</evidence>
<name>A0A401JAG4_9PROT</name>
<gene>
    <name evidence="2" type="ORF">SFMTTN_0351</name>
</gene>
<dbReference type="RefSeq" id="WP_124703401.1">
    <property type="nucleotide sequence ID" value="NZ_BGOW01000002.1"/>
</dbReference>
<accession>A0A401JAG4</accession>
<evidence type="ECO:0000256" key="1">
    <source>
        <dbReference type="SAM" id="Phobius"/>
    </source>
</evidence>
<protein>
    <submittedName>
        <fullName evidence="2">Plasma membrane H+-ATPase</fullName>
    </submittedName>
</protein>
<keyword evidence="1" id="KW-0812">Transmembrane</keyword>
<proteinExistence type="predicted"/>
<dbReference type="EMBL" id="BGOW01000002">
    <property type="protein sequence ID" value="GBL44554.1"/>
    <property type="molecule type" value="Genomic_DNA"/>
</dbReference>
<keyword evidence="3" id="KW-1185">Reference proteome</keyword>
<sequence>MQTLIYVMLVFTGQDNVYLVRERRHFWQSRPGCWLVLVSVPDIVLMSVLATRGILMTATSPALVGGAAGFVVSGSGGFPEDTHLQVFFFF</sequence>
<keyword evidence="1" id="KW-1133">Transmembrane helix</keyword>
<evidence type="ECO:0000313" key="3">
    <source>
        <dbReference type="Proteomes" id="UP000286806"/>
    </source>
</evidence>
<dbReference type="AlphaFoldDB" id="A0A401JAG4"/>
<dbReference type="OrthoDB" id="9814270at2"/>
<feature type="transmembrane region" description="Helical" evidence="1">
    <location>
        <begin position="33"/>
        <end position="55"/>
    </location>
</feature>
<dbReference type="Gene3D" id="1.20.1110.10">
    <property type="entry name" value="Calcium-transporting ATPase, transmembrane domain"/>
    <property type="match status" value="1"/>
</dbReference>